<dbReference type="GO" id="GO:0005524">
    <property type="term" value="F:ATP binding"/>
    <property type="evidence" value="ECO:0007669"/>
    <property type="project" value="UniProtKB-KW"/>
</dbReference>
<name>A0A8J5L9E9_ZINOF</name>
<feature type="compositionally biased region" description="Polar residues" evidence="11">
    <location>
        <begin position="1"/>
        <end position="10"/>
    </location>
</feature>
<feature type="region of interest" description="Disordered" evidence="11">
    <location>
        <begin position="1"/>
        <end position="78"/>
    </location>
</feature>
<evidence type="ECO:0000256" key="6">
    <source>
        <dbReference type="ARBA" id="ARBA00023125"/>
    </source>
</evidence>
<comment type="similarity">
    <text evidence="2">Belongs to the DNA mismatch repair MutS family. MSH3 subfamily.</text>
</comment>
<feature type="compositionally biased region" description="Polar residues" evidence="11">
    <location>
        <begin position="38"/>
        <end position="47"/>
    </location>
</feature>
<organism evidence="13 14">
    <name type="scientific">Zingiber officinale</name>
    <name type="common">Ginger</name>
    <name type="synonym">Amomum zingiber</name>
    <dbReference type="NCBI Taxonomy" id="94328"/>
    <lineage>
        <taxon>Eukaryota</taxon>
        <taxon>Viridiplantae</taxon>
        <taxon>Streptophyta</taxon>
        <taxon>Embryophyta</taxon>
        <taxon>Tracheophyta</taxon>
        <taxon>Spermatophyta</taxon>
        <taxon>Magnoliopsida</taxon>
        <taxon>Liliopsida</taxon>
        <taxon>Zingiberales</taxon>
        <taxon>Zingiberaceae</taxon>
        <taxon>Zingiber</taxon>
    </lineage>
</organism>
<dbReference type="FunFam" id="1.10.1420.10:FF:000004">
    <property type="entry name" value="DNA mismatch repair protein Msh3"/>
    <property type="match status" value="1"/>
</dbReference>
<dbReference type="GO" id="GO:0140664">
    <property type="term" value="F:ATP-dependent DNA damage sensor activity"/>
    <property type="evidence" value="ECO:0007669"/>
    <property type="project" value="InterPro"/>
</dbReference>
<dbReference type="OrthoDB" id="10252754at2759"/>
<evidence type="ECO:0000256" key="9">
    <source>
        <dbReference type="PIRNR" id="PIRNR037677"/>
    </source>
</evidence>
<evidence type="ECO:0000256" key="2">
    <source>
        <dbReference type="ARBA" id="ARBA00007094"/>
    </source>
</evidence>
<evidence type="ECO:0000256" key="11">
    <source>
        <dbReference type="SAM" id="MobiDB-lite"/>
    </source>
</evidence>
<dbReference type="InterPro" id="IPR000432">
    <property type="entry name" value="DNA_mismatch_repair_MutS_C"/>
</dbReference>
<keyword evidence="6 9" id="KW-0238">DNA-binding</keyword>
<dbReference type="InterPro" id="IPR045076">
    <property type="entry name" value="MutS"/>
</dbReference>
<dbReference type="SMART" id="SM00533">
    <property type="entry name" value="MUTSd"/>
    <property type="match status" value="1"/>
</dbReference>
<dbReference type="Proteomes" id="UP000734854">
    <property type="component" value="Unassembled WGS sequence"/>
</dbReference>
<dbReference type="InterPro" id="IPR007860">
    <property type="entry name" value="DNA_mmatch_repair_MutS_con_dom"/>
</dbReference>
<sequence>MGKPKQQTISRFFAPKPLPPSPSSPPPPPPPPSRSSPKISATVSLSPSAKRRLQSLYSSPNPKKNKPSSSASNALVPVPSSTPDLHRRFLSKLLAPASSPPRKSLPQNPTYTPLELQVVDLRSKHPDVVLMFEVGYRYRFFGQDAEIAARVLGIFAHVDHNFPTASIPSFRLHFHVRRLVAAGHKVGVIKQTETAAIKAHGANRVGPFSRGLSALYTRSTIEAAEDMEGGSGPEIGGSGSNFLACVVEKELVPDHEGKFCVKVALVAVDVSTGDVVHGEFDDNSIRTGLEAMLISLSPNEMLLGEPLSSVTEKLVLAYSGSPSNIRVERTSRDCYSNGGALAEVMSLYENKDDNVLVPVNDTEDSDIRGEGCHFPTIKEIMSLPELSIQALALTIRYLRNFGLERILGPTASFRAISSKFEMTLSANTLHQLEVLANNCDGSLQGSLFQVMNHALTAFGSRLFRHWVTHPLCDRNLILARLDSVSEIAESMGLCMGPKLESELATEKYSDALKQSEIAEVISSVLTMLGKSPDVQRGISRIFHRTSTAAEFIRVIHALLTSGKQLQKLVLETDAGETQPSVKSALLRRLIYSASSPVVMAVAVKLLSSLNKDAADQGDMLNLFISCTDQFPEICSGRMAVQMAEKKLDLLIVQYRKQLGMQKLEFMSVSGKTHLIELSEDKKAPSNWVKVSSTRKTTRYHPPEVLAGLDELLLAKEEFSVVCRATWDKFLMKFGKYYAQFQTVVQALAALDCLHSLAIVSRNENFVQPVFVGDDEPNQIHISLGRHPVLWSTLGDNYVPNDTKLHVDREYCQIITGPNMGGKSSYIRQVALIAIMAQVGSYVPATSAKLHVLDGIYTRMGASDSIQQGKSTFFEELAETSHILHNCSSRSLVIIDELGRGTSTYDGVAIAYATLHSLLNWKKCMVLFVTHYPKIVDIQKEFQGSVGAYHVSYLASKKPLDITDSETISCGEGLSLEEVTFLYKLVPGALDKSFALNVAKLAQLPSSCIARAAILAAKMEEEMNTRLKNQARNTISISSQDEINTDSKPLELCEDQAFTDLKETCRELLLHIESALNDTEPAKKLCSLKHAREIATKVIKQ</sequence>
<keyword evidence="7 9" id="KW-0234">DNA repair</keyword>
<dbReference type="PANTHER" id="PTHR11361">
    <property type="entry name" value="DNA MISMATCH REPAIR PROTEIN MUTS FAMILY MEMBER"/>
    <property type="match status" value="1"/>
</dbReference>
<dbReference type="GO" id="GO:0030983">
    <property type="term" value="F:mismatched DNA binding"/>
    <property type="evidence" value="ECO:0007669"/>
    <property type="project" value="InterPro"/>
</dbReference>
<gene>
    <name evidence="13" type="ORF">ZIOFF_022748</name>
</gene>
<evidence type="ECO:0000259" key="12">
    <source>
        <dbReference type="PROSITE" id="PS00486"/>
    </source>
</evidence>
<dbReference type="Pfam" id="PF01624">
    <property type="entry name" value="MutS_I"/>
    <property type="match status" value="1"/>
</dbReference>
<evidence type="ECO:0000256" key="7">
    <source>
        <dbReference type="ARBA" id="ARBA00023204"/>
    </source>
</evidence>
<dbReference type="InterPro" id="IPR007695">
    <property type="entry name" value="DNA_mismatch_repair_MutS-lik_N"/>
</dbReference>
<keyword evidence="3 9" id="KW-0547">Nucleotide-binding</keyword>
<evidence type="ECO:0000313" key="14">
    <source>
        <dbReference type="Proteomes" id="UP000734854"/>
    </source>
</evidence>
<dbReference type="Pfam" id="PF05192">
    <property type="entry name" value="MutS_III"/>
    <property type="match status" value="1"/>
</dbReference>
<evidence type="ECO:0000256" key="1">
    <source>
        <dbReference type="ARBA" id="ARBA00004123"/>
    </source>
</evidence>
<feature type="compositionally biased region" description="Low complexity" evidence="11">
    <location>
        <begin position="58"/>
        <end position="74"/>
    </location>
</feature>
<feature type="compositionally biased region" description="Pro residues" evidence="11">
    <location>
        <begin position="16"/>
        <end position="34"/>
    </location>
</feature>
<dbReference type="AlphaFoldDB" id="A0A8J5L9E9"/>
<comment type="subcellular location">
    <subcellularLocation>
        <location evidence="1">Nucleus</location>
    </subcellularLocation>
</comment>
<dbReference type="PANTHER" id="PTHR11361:SF122">
    <property type="entry name" value="DNA MISMATCH REPAIR PROTEIN MSH3"/>
    <property type="match status" value="1"/>
</dbReference>
<evidence type="ECO:0000313" key="13">
    <source>
        <dbReference type="EMBL" id="KAG6519256.1"/>
    </source>
</evidence>
<dbReference type="InterPro" id="IPR007696">
    <property type="entry name" value="DNA_mismatch_repair_MutS_core"/>
</dbReference>
<evidence type="ECO:0000256" key="10">
    <source>
        <dbReference type="RuleBase" id="RU003756"/>
    </source>
</evidence>
<dbReference type="InterPro" id="IPR017261">
    <property type="entry name" value="DNA_mismatch_repair_MutS/MSH"/>
</dbReference>
<proteinExistence type="inferred from homology"/>
<dbReference type="FunFam" id="3.40.50.300:FF:002130">
    <property type="entry name" value="DNA mismatch repair protein MSH3"/>
    <property type="match status" value="1"/>
</dbReference>
<dbReference type="PROSITE" id="PS00486">
    <property type="entry name" value="DNA_MISMATCH_REPAIR_2"/>
    <property type="match status" value="1"/>
</dbReference>
<comment type="function">
    <text evidence="9 10">Component of the post-replicative DNA mismatch repair system (MMR).</text>
</comment>
<protein>
    <recommendedName>
        <fullName evidence="9">DNA mismatch repair protein</fullName>
    </recommendedName>
</protein>
<dbReference type="EMBL" id="JACMSC010000006">
    <property type="protein sequence ID" value="KAG6519256.1"/>
    <property type="molecule type" value="Genomic_DNA"/>
</dbReference>
<keyword evidence="4 9" id="KW-0227">DNA damage</keyword>
<dbReference type="Pfam" id="PF00488">
    <property type="entry name" value="MutS_V"/>
    <property type="match status" value="1"/>
</dbReference>
<dbReference type="GO" id="GO:0006312">
    <property type="term" value="P:mitotic recombination"/>
    <property type="evidence" value="ECO:0007669"/>
    <property type="project" value="TreeGrafter"/>
</dbReference>
<keyword evidence="5 9" id="KW-0067">ATP-binding</keyword>
<keyword evidence="14" id="KW-1185">Reference proteome</keyword>
<dbReference type="Pfam" id="PF05190">
    <property type="entry name" value="MutS_IV"/>
    <property type="match status" value="1"/>
</dbReference>
<dbReference type="FunFam" id="3.40.1170.10:FF:000004">
    <property type="entry name" value="DNA mismatch repair protein"/>
    <property type="match status" value="1"/>
</dbReference>
<evidence type="ECO:0000256" key="8">
    <source>
        <dbReference type="ARBA" id="ARBA00023242"/>
    </source>
</evidence>
<dbReference type="PIRSF" id="PIRSF037677">
    <property type="entry name" value="DNA_mis_repair_Msh6"/>
    <property type="match status" value="1"/>
</dbReference>
<evidence type="ECO:0000256" key="4">
    <source>
        <dbReference type="ARBA" id="ARBA00022763"/>
    </source>
</evidence>
<evidence type="ECO:0000256" key="5">
    <source>
        <dbReference type="ARBA" id="ARBA00022840"/>
    </source>
</evidence>
<comment type="caution">
    <text evidence="13">The sequence shown here is derived from an EMBL/GenBank/DDBJ whole genome shotgun (WGS) entry which is preliminary data.</text>
</comment>
<dbReference type="InterPro" id="IPR007861">
    <property type="entry name" value="DNA_mismatch_repair_MutS_clamp"/>
</dbReference>
<evidence type="ECO:0000256" key="3">
    <source>
        <dbReference type="ARBA" id="ARBA00022741"/>
    </source>
</evidence>
<reference evidence="13 14" key="1">
    <citation type="submission" date="2020-08" db="EMBL/GenBank/DDBJ databases">
        <title>Plant Genome Project.</title>
        <authorList>
            <person name="Zhang R.-G."/>
        </authorList>
    </citation>
    <scope>NUCLEOTIDE SEQUENCE [LARGE SCALE GENOMIC DNA]</scope>
    <source>
        <tissue evidence="13">Rhizome</tissue>
    </source>
</reference>
<dbReference type="GO" id="GO:0006298">
    <property type="term" value="P:mismatch repair"/>
    <property type="evidence" value="ECO:0007669"/>
    <property type="project" value="InterPro"/>
</dbReference>
<dbReference type="Pfam" id="PF05188">
    <property type="entry name" value="MutS_II"/>
    <property type="match status" value="1"/>
</dbReference>
<accession>A0A8J5L9E9</accession>
<feature type="domain" description="DNA mismatch repair proteins mutS family" evidence="12">
    <location>
        <begin position="890"/>
        <end position="906"/>
    </location>
</feature>
<dbReference type="GO" id="GO:0005634">
    <property type="term" value="C:nucleus"/>
    <property type="evidence" value="ECO:0007669"/>
    <property type="project" value="UniProtKB-SubCell"/>
</dbReference>
<dbReference type="SMART" id="SM00534">
    <property type="entry name" value="MUTSac"/>
    <property type="match status" value="1"/>
</dbReference>
<dbReference type="FunFam" id="3.30.420.110:FF:000010">
    <property type="entry name" value="DNA mismatch repair protein"/>
    <property type="match status" value="1"/>
</dbReference>
<keyword evidence="8" id="KW-0539">Nucleus</keyword>